<dbReference type="PANTHER" id="PTHR11461:SF165">
    <property type="entry name" value="ALPHA-1-ANTITRYPSIN"/>
    <property type="match status" value="1"/>
</dbReference>
<keyword evidence="9" id="KW-1185">Reference proteome</keyword>
<evidence type="ECO:0000256" key="1">
    <source>
        <dbReference type="ARBA" id="ARBA00009500"/>
    </source>
</evidence>
<evidence type="ECO:0000256" key="3">
    <source>
        <dbReference type="ARBA" id="ARBA00022729"/>
    </source>
</evidence>
<gene>
    <name evidence="10" type="primary">LOC110090684</name>
</gene>
<dbReference type="InterPro" id="IPR042185">
    <property type="entry name" value="Serpin_sf_2"/>
</dbReference>
<keyword evidence="3 7" id="KW-0732">Signal</keyword>
<dbReference type="SMART" id="SM00093">
    <property type="entry name" value="SERPIN"/>
    <property type="match status" value="1"/>
</dbReference>
<dbReference type="AlphaFoldDB" id="A0A6J0VCW2"/>
<keyword evidence="5" id="KW-0325">Glycoprotein</keyword>
<dbReference type="InterPro" id="IPR036186">
    <property type="entry name" value="Serpin_sf"/>
</dbReference>
<dbReference type="Proteomes" id="UP001652642">
    <property type="component" value="Chromosome 1"/>
</dbReference>
<dbReference type="GO" id="GO:0005615">
    <property type="term" value="C:extracellular space"/>
    <property type="evidence" value="ECO:0007669"/>
    <property type="project" value="InterPro"/>
</dbReference>
<evidence type="ECO:0000256" key="7">
    <source>
        <dbReference type="SAM" id="SignalP"/>
    </source>
</evidence>
<keyword evidence="2" id="KW-0646">Protease inhibitor</keyword>
<accession>A0A6J0VCW2</accession>
<reference evidence="10" key="2">
    <citation type="submission" date="2025-08" db="UniProtKB">
        <authorList>
            <consortium name="RefSeq"/>
        </authorList>
    </citation>
    <scope>IDENTIFICATION</scope>
</reference>
<dbReference type="KEGG" id="pvt:110090684"/>
<dbReference type="SUPFAM" id="SSF56574">
    <property type="entry name" value="Serpins"/>
    <property type="match status" value="1"/>
</dbReference>
<dbReference type="PANTHER" id="PTHR11461">
    <property type="entry name" value="SERINE PROTEASE INHIBITOR, SERPIN"/>
    <property type="match status" value="1"/>
</dbReference>
<dbReference type="InterPro" id="IPR042178">
    <property type="entry name" value="Serpin_sf_1"/>
</dbReference>
<dbReference type="GO" id="GO:0004867">
    <property type="term" value="F:serine-type endopeptidase inhibitor activity"/>
    <property type="evidence" value="ECO:0007669"/>
    <property type="project" value="UniProtKB-KW"/>
</dbReference>
<feature type="chain" id="PRO_5046611298" evidence="7">
    <location>
        <begin position="20"/>
        <end position="412"/>
    </location>
</feature>
<evidence type="ECO:0000256" key="5">
    <source>
        <dbReference type="ARBA" id="ARBA00023180"/>
    </source>
</evidence>
<dbReference type="GeneID" id="110090684"/>
<feature type="signal peptide" evidence="7">
    <location>
        <begin position="1"/>
        <end position="19"/>
    </location>
</feature>
<sequence>MSNFYLCLLLLGICGFAYNHHVPDHHGEDADHHHHPTEAPDYLSYQKISRSNANFAFKFFHQIVSEAGDENVFFSPLSLSTAFAFLSLGAKSTTLSQILSGLGFNETEISEQEVHDGFRHLLQMLNRPRAELELNIGNALFTHDQVELVEKFVKDAKHCYQAEVFPANFKNSSEVEKQINSYIENKTHIKDAIKGLRPDSVMVLVNHVFLKAYWQNPFNYAATREADFFVDKKTTVKVPMMNKDAYFKTYRDADLSCEVVELPYKGGASALFILPDQGKLKHVEQALGKDLLFKWLNSLHGGRIELFLPRFSISGSYDVKNTLQNMGITDVFEDWANLSGVTRKPYLKVSQAIHKAYLNVHENGTEAAAATLQEWGPQSQPPIVIFNRPFIILITLKNYVLFLGVVQDPTKN</sequence>
<evidence type="ECO:0000256" key="6">
    <source>
        <dbReference type="RuleBase" id="RU000411"/>
    </source>
</evidence>
<organism evidence="9 10">
    <name type="scientific">Pogona vitticeps</name>
    <name type="common">central bearded dragon</name>
    <dbReference type="NCBI Taxonomy" id="103695"/>
    <lineage>
        <taxon>Eukaryota</taxon>
        <taxon>Metazoa</taxon>
        <taxon>Chordata</taxon>
        <taxon>Craniata</taxon>
        <taxon>Vertebrata</taxon>
        <taxon>Euteleostomi</taxon>
        <taxon>Lepidosauria</taxon>
        <taxon>Squamata</taxon>
        <taxon>Bifurcata</taxon>
        <taxon>Unidentata</taxon>
        <taxon>Episquamata</taxon>
        <taxon>Toxicofera</taxon>
        <taxon>Iguania</taxon>
        <taxon>Acrodonta</taxon>
        <taxon>Agamidae</taxon>
        <taxon>Amphibolurinae</taxon>
        <taxon>Pogona</taxon>
    </lineage>
</organism>
<evidence type="ECO:0000313" key="10">
    <source>
        <dbReference type="RefSeq" id="XP_020670093.2"/>
    </source>
</evidence>
<evidence type="ECO:0000259" key="8">
    <source>
        <dbReference type="SMART" id="SM00093"/>
    </source>
</evidence>
<dbReference type="Pfam" id="PF00079">
    <property type="entry name" value="Serpin"/>
    <property type="match status" value="1"/>
</dbReference>
<name>A0A6J0VCW2_9SAUR</name>
<protein>
    <submittedName>
        <fullName evidence="10">Alpha-1-antitrypsin-like</fullName>
    </submittedName>
</protein>
<dbReference type="PROSITE" id="PS00284">
    <property type="entry name" value="SERPIN"/>
    <property type="match status" value="1"/>
</dbReference>
<evidence type="ECO:0000256" key="4">
    <source>
        <dbReference type="ARBA" id="ARBA00022900"/>
    </source>
</evidence>
<evidence type="ECO:0000313" key="9">
    <source>
        <dbReference type="Proteomes" id="UP001652642"/>
    </source>
</evidence>
<reference evidence="9" key="1">
    <citation type="submission" date="2025-05" db="UniProtKB">
        <authorList>
            <consortium name="RefSeq"/>
        </authorList>
    </citation>
    <scope>NUCLEOTIDE SEQUENCE [LARGE SCALE GENOMIC DNA]</scope>
</reference>
<dbReference type="InParanoid" id="A0A6J0VCW2"/>
<feature type="domain" description="Serpin" evidence="8">
    <location>
        <begin position="57"/>
        <end position="409"/>
    </location>
</feature>
<dbReference type="PRINTS" id="PR00780">
    <property type="entry name" value="LEUSERPINII"/>
</dbReference>
<dbReference type="Gene3D" id="2.30.39.10">
    <property type="entry name" value="Alpha-1-antitrypsin, domain 1"/>
    <property type="match status" value="1"/>
</dbReference>
<comment type="similarity">
    <text evidence="1 6">Belongs to the serpin family.</text>
</comment>
<dbReference type="RefSeq" id="XP_020670093.2">
    <property type="nucleotide sequence ID" value="XM_020814434.2"/>
</dbReference>
<evidence type="ECO:0000256" key="2">
    <source>
        <dbReference type="ARBA" id="ARBA00022690"/>
    </source>
</evidence>
<keyword evidence="4" id="KW-0722">Serine protease inhibitor</keyword>
<dbReference type="Gene3D" id="2.10.310.10">
    <property type="entry name" value="Serpins superfamily"/>
    <property type="match status" value="1"/>
</dbReference>
<proteinExistence type="inferred from homology"/>
<dbReference type="InterPro" id="IPR023795">
    <property type="entry name" value="Serpin_CS"/>
</dbReference>
<dbReference type="InterPro" id="IPR000215">
    <property type="entry name" value="Serpin_fam"/>
</dbReference>
<dbReference type="OrthoDB" id="671595at2759"/>
<dbReference type="InterPro" id="IPR023796">
    <property type="entry name" value="Serpin_dom"/>
</dbReference>
<dbReference type="Gene3D" id="3.30.497.10">
    <property type="entry name" value="Antithrombin, subunit I, domain 2"/>
    <property type="match status" value="1"/>
</dbReference>